<dbReference type="InterPro" id="IPR022712">
    <property type="entry name" value="Beta_Casp"/>
</dbReference>
<dbReference type="GO" id="GO:0016787">
    <property type="term" value="F:hydrolase activity"/>
    <property type="evidence" value="ECO:0007669"/>
    <property type="project" value="UniProtKB-KW"/>
</dbReference>
<dbReference type="Pfam" id="PF10996">
    <property type="entry name" value="Beta-Casp"/>
    <property type="match status" value="1"/>
</dbReference>
<reference evidence="3 4" key="1">
    <citation type="journal article" date="2014" name="Genome Announc.">
        <title>Genome Sequence of Gammaproteobacterial Pseudohaliea rubra Type Strain DSM 19751, Isolated from Coastal Seawater of the Mediterranean Sea.</title>
        <authorList>
            <person name="Spring S."/>
            <person name="Fiebig A."/>
            <person name="Riedel T."/>
            <person name="Goker M."/>
            <person name="Klenk H.P."/>
        </authorList>
    </citation>
    <scope>NUCLEOTIDE SEQUENCE [LARGE SCALE GENOMIC DNA]</scope>
    <source>
        <strain evidence="3 4">DSM 19751</strain>
    </source>
</reference>
<evidence type="ECO:0000256" key="1">
    <source>
        <dbReference type="ARBA" id="ARBA00022801"/>
    </source>
</evidence>
<dbReference type="PANTHER" id="PTHR11203">
    <property type="entry name" value="CLEAVAGE AND POLYADENYLATION SPECIFICITY FACTOR FAMILY MEMBER"/>
    <property type="match status" value="1"/>
</dbReference>
<dbReference type="PANTHER" id="PTHR11203:SF37">
    <property type="entry name" value="INTEGRATOR COMPLEX SUBUNIT 11"/>
    <property type="match status" value="1"/>
</dbReference>
<sequence>MDSHEDHQRMVTYLAESRQPAIVIAASGMCAGGRVVNYLKAMLGDPRHDVLFVGYQAAGTPGRAIQRYGPRGGYVALDGERYPIHAQVHTLGGYSAHADEQNLVDFVRGIPVPPREIRLVHGEAGAKAALAEALRGAVPGSKVVVPA</sequence>
<dbReference type="eggNOG" id="COG1236">
    <property type="taxonomic scope" value="Bacteria"/>
</dbReference>
<proteinExistence type="predicted"/>
<dbReference type="PATRIC" id="fig|1265313.6.peg.1524"/>
<protein>
    <submittedName>
        <fullName evidence="3">Metallo-beta-lactamase family protein, RNA-specific</fullName>
    </submittedName>
</protein>
<dbReference type="Gene3D" id="3.40.50.10890">
    <property type="match status" value="1"/>
</dbReference>
<dbReference type="GO" id="GO:0004521">
    <property type="term" value="F:RNA endonuclease activity"/>
    <property type="evidence" value="ECO:0007669"/>
    <property type="project" value="TreeGrafter"/>
</dbReference>
<feature type="domain" description="Beta-Casp" evidence="2">
    <location>
        <begin position="1"/>
        <end position="65"/>
    </location>
</feature>
<dbReference type="InterPro" id="IPR050698">
    <property type="entry name" value="MBL"/>
</dbReference>
<evidence type="ECO:0000313" key="3">
    <source>
        <dbReference type="EMBL" id="KGE03794.1"/>
    </source>
</evidence>
<organism evidence="3 4">
    <name type="scientific">Pseudohaliea rubra DSM 19751</name>
    <dbReference type="NCBI Taxonomy" id="1265313"/>
    <lineage>
        <taxon>Bacteria</taxon>
        <taxon>Pseudomonadati</taxon>
        <taxon>Pseudomonadota</taxon>
        <taxon>Gammaproteobacteria</taxon>
        <taxon>Cellvibrionales</taxon>
        <taxon>Halieaceae</taxon>
        <taxon>Pseudohaliea</taxon>
    </lineage>
</organism>
<evidence type="ECO:0000259" key="2">
    <source>
        <dbReference type="SMART" id="SM01027"/>
    </source>
</evidence>
<dbReference type="Proteomes" id="UP000029640">
    <property type="component" value="Unassembled WGS sequence"/>
</dbReference>
<dbReference type="STRING" id="1265313.HRUBRA_01541"/>
<comment type="caution">
    <text evidence="3">The sequence shown here is derived from an EMBL/GenBank/DDBJ whole genome shotgun (WGS) entry which is preliminary data.</text>
</comment>
<name>A0A095WYT9_9GAMM</name>
<accession>A0A095WYT9</accession>
<dbReference type="HOGENOM" id="CLU_1765499_0_0_6"/>
<keyword evidence="4" id="KW-1185">Reference proteome</keyword>
<gene>
    <name evidence="3" type="ORF">HRUBRA_01541</name>
</gene>
<dbReference type="SUPFAM" id="SSF56281">
    <property type="entry name" value="Metallo-hydrolase/oxidoreductase"/>
    <property type="match status" value="1"/>
</dbReference>
<dbReference type="InterPro" id="IPR036866">
    <property type="entry name" value="RibonucZ/Hydroxyglut_hydro"/>
</dbReference>
<dbReference type="InterPro" id="IPR011108">
    <property type="entry name" value="RMMBL"/>
</dbReference>
<dbReference type="SMART" id="SM01027">
    <property type="entry name" value="Beta-Casp"/>
    <property type="match status" value="1"/>
</dbReference>
<dbReference type="EMBL" id="AUVB01000046">
    <property type="protein sequence ID" value="KGE03794.1"/>
    <property type="molecule type" value="Genomic_DNA"/>
</dbReference>
<evidence type="ECO:0000313" key="4">
    <source>
        <dbReference type="Proteomes" id="UP000029640"/>
    </source>
</evidence>
<keyword evidence="1" id="KW-0378">Hydrolase</keyword>
<dbReference type="Pfam" id="PF07521">
    <property type="entry name" value="RMMBL"/>
    <property type="match status" value="1"/>
</dbReference>
<dbReference type="AlphaFoldDB" id="A0A095WYT9"/>